<dbReference type="KEGG" id="tig:THII_3960"/>
<dbReference type="InterPro" id="IPR006311">
    <property type="entry name" value="TAT_signal"/>
</dbReference>
<evidence type="ECO:0000313" key="2">
    <source>
        <dbReference type="EMBL" id="BAP58257.1"/>
    </source>
</evidence>
<sequence>MLHLPYSSIQYLWDYEISRRDFLRDILATGGLMAAGLSLPRHSWAQPNHSEVIKIGYLLLRMQRLY</sequence>
<protein>
    <recommendedName>
        <fullName evidence="4">Twin-arginine translocation signal domain-containing protein</fullName>
    </recommendedName>
</protein>
<gene>
    <name evidence="2" type="ORF">THII_3960</name>
</gene>
<dbReference type="STRING" id="40754.THII_3960"/>
<dbReference type="NCBIfam" id="TIGR01409">
    <property type="entry name" value="TAT_signal_seq"/>
    <property type="match status" value="1"/>
</dbReference>
<dbReference type="PROSITE" id="PS51318">
    <property type="entry name" value="TAT"/>
    <property type="match status" value="1"/>
</dbReference>
<dbReference type="Proteomes" id="UP000031623">
    <property type="component" value="Chromosome"/>
</dbReference>
<evidence type="ECO:0008006" key="4">
    <source>
        <dbReference type="Google" id="ProtNLM"/>
    </source>
</evidence>
<evidence type="ECO:0000256" key="1">
    <source>
        <dbReference type="ARBA" id="ARBA00022729"/>
    </source>
</evidence>
<name>A0A090APN5_9GAMM</name>
<reference evidence="2 3" key="1">
    <citation type="journal article" date="2014" name="ISME J.">
        <title>Ecophysiology of Thioploca ingrica as revealed by the complete genome sequence supplemented with proteomic evidence.</title>
        <authorList>
            <person name="Kojima H."/>
            <person name="Ogura Y."/>
            <person name="Yamamoto N."/>
            <person name="Togashi T."/>
            <person name="Mori H."/>
            <person name="Watanabe T."/>
            <person name="Nemoto F."/>
            <person name="Kurokawa K."/>
            <person name="Hayashi T."/>
            <person name="Fukui M."/>
        </authorList>
    </citation>
    <scope>NUCLEOTIDE SEQUENCE [LARGE SCALE GENOMIC DNA]</scope>
</reference>
<dbReference type="HOGENOM" id="CLU_2829925_0_0_6"/>
<accession>A0A090APN5</accession>
<keyword evidence="1" id="KW-0732">Signal</keyword>
<proteinExistence type="predicted"/>
<evidence type="ECO:0000313" key="3">
    <source>
        <dbReference type="Proteomes" id="UP000031623"/>
    </source>
</evidence>
<keyword evidence="3" id="KW-1185">Reference proteome</keyword>
<dbReference type="AlphaFoldDB" id="A0A090APN5"/>
<dbReference type="EMBL" id="AP014633">
    <property type="protein sequence ID" value="BAP58257.1"/>
    <property type="molecule type" value="Genomic_DNA"/>
</dbReference>
<organism evidence="2 3">
    <name type="scientific">Thioploca ingrica</name>
    <dbReference type="NCBI Taxonomy" id="40754"/>
    <lineage>
        <taxon>Bacteria</taxon>
        <taxon>Pseudomonadati</taxon>
        <taxon>Pseudomonadota</taxon>
        <taxon>Gammaproteobacteria</taxon>
        <taxon>Thiotrichales</taxon>
        <taxon>Thiotrichaceae</taxon>
        <taxon>Thioploca</taxon>
    </lineage>
</organism>
<dbReference type="InterPro" id="IPR019546">
    <property type="entry name" value="TAT_signal_bac_arc"/>
</dbReference>